<organism evidence="1">
    <name type="scientific">viral metagenome</name>
    <dbReference type="NCBI Taxonomy" id="1070528"/>
    <lineage>
        <taxon>unclassified sequences</taxon>
        <taxon>metagenomes</taxon>
        <taxon>organismal metagenomes</taxon>
    </lineage>
</organism>
<reference evidence="1" key="1">
    <citation type="journal article" date="2020" name="Nature">
        <title>Giant virus diversity and host interactions through global metagenomics.</title>
        <authorList>
            <person name="Schulz F."/>
            <person name="Roux S."/>
            <person name="Paez-Espino D."/>
            <person name="Jungbluth S."/>
            <person name="Walsh D.A."/>
            <person name="Denef V.J."/>
            <person name="McMahon K.D."/>
            <person name="Konstantinidis K.T."/>
            <person name="Eloe-Fadrosh E.A."/>
            <person name="Kyrpides N.C."/>
            <person name="Woyke T."/>
        </authorList>
    </citation>
    <scope>NUCLEOTIDE SEQUENCE</scope>
    <source>
        <strain evidence="1">GVMAG-M-3300023174-46</strain>
    </source>
</reference>
<name>A0A6C0DP86_9ZZZZ</name>
<dbReference type="EMBL" id="MN739655">
    <property type="protein sequence ID" value="QHT18437.1"/>
    <property type="molecule type" value="Genomic_DNA"/>
</dbReference>
<evidence type="ECO:0000313" key="1">
    <source>
        <dbReference type="EMBL" id="QHT18437.1"/>
    </source>
</evidence>
<protein>
    <submittedName>
        <fullName evidence="1">Uncharacterized protein</fullName>
    </submittedName>
</protein>
<proteinExistence type="predicted"/>
<accession>A0A6C0DP86</accession>
<sequence length="64" mass="7659">MDSFEKDPIVQSGMQFAEQVWWTLAKRIVKLAGETYGWDEEQWRTANELFLRPNDYKIILQYSS</sequence>
<dbReference type="AlphaFoldDB" id="A0A6C0DP86"/>